<feature type="compositionally biased region" description="Basic and acidic residues" evidence="1">
    <location>
        <begin position="173"/>
        <end position="186"/>
    </location>
</feature>
<evidence type="ECO:0000256" key="1">
    <source>
        <dbReference type="SAM" id="MobiDB-lite"/>
    </source>
</evidence>
<feature type="compositionally biased region" description="Polar residues" evidence="1">
    <location>
        <begin position="12"/>
        <end position="26"/>
    </location>
</feature>
<dbReference type="AlphaFoldDB" id="A0AAN9Y9V6"/>
<keyword evidence="3" id="KW-1185">Reference proteome</keyword>
<gene>
    <name evidence="2" type="ORF">V9T40_006754</name>
</gene>
<protein>
    <submittedName>
        <fullName evidence="2">Uncharacterized protein</fullName>
    </submittedName>
</protein>
<reference evidence="2 3" key="1">
    <citation type="submission" date="2024-03" db="EMBL/GenBank/DDBJ databases">
        <title>Adaptation during the transition from Ophiocordyceps entomopathogen to insect associate is accompanied by gene loss and intensified selection.</title>
        <authorList>
            <person name="Ward C.M."/>
            <person name="Onetto C.A."/>
            <person name="Borneman A.R."/>
        </authorList>
    </citation>
    <scope>NUCLEOTIDE SEQUENCE [LARGE SCALE GENOMIC DNA]</scope>
    <source>
        <strain evidence="2">AWRI1</strain>
        <tissue evidence="2">Single Adult Female</tissue>
    </source>
</reference>
<comment type="caution">
    <text evidence="2">The sequence shown here is derived from an EMBL/GenBank/DDBJ whole genome shotgun (WGS) entry which is preliminary data.</text>
</comment>
<feature type="compositionally biased region" description="Low complexity" evidence="1">
    <location>
        <begin position="319"/>
        <end position="349"/>
    </location>
</feature>
<sequence>MMIPSSRLPLNHSLNRNFSANSDKGSSMIHQRIEKKDFVPNNNQKSELTPTERILKPVKFIAVEANLFSSSGDGKAPQNVVKGMLSSSPSKKRQEPSNIRKNVNKTAKQIWKPGRTSELKRDVLSEGPTKPELIPTSIQLSKINLALEASSKQNNLNGGELVRLNIFDSESDTSDKEDKPYERNQLESDEELETLIKQRLRNFEKIEMHIDLEIESREENEKSIAYQNDTGNVSIVKSECGKSNVDADKVLKSSLHGSNNINSNSANEIVPTYHNPTNDSNNNREKQQTHCHQIKHILPLIKADGTVENFESTQEILSSSTSTLSPSSLSSTTSCSSPSYSSSSSSGSDSDSRKGGRTKRETKISRTNSKSSPSKGKRYTRYNRPRSKECRRTLRSPSRSRHSGPYRRRVSLSPLRSHRVSSWKRRERRSSEQKRRKHSRNRSNSREFRRSRCFERSRR</sequence>
<feature type="compositionally biased region" description="Basic residues" evidence="1">
    <location>
        <begin position="398"/>
        <end position="443"/>
    </location>
</feature>
<feature type="region of interest" description="Disordered" evidence="1">
    <location>
        <begin position="319"/>
        <end position="459"/>
    </location>
</feature>
<feature type="compositionally biased region" description="Polar residues" evidence="1">
    <location>
        <begin position="365"/>
        <end position="374"/>
    </location>
</feature>
<dbReference type="EMBL" id="JBBCAQ010000007">
    <property type="protein sequence ID" value="KAK7602780.1"/>
    <property type="molecule type" value="Genomic_DNA"/>
</dbReference>
<feature type="region of interest" description="Disordered" evidence="1">
    <location>
        <begin position="73"/>
        <end position="103"/>
    </location>
</feature>
<feature type="region of interest" description="Disordered" evidence="1">
    <location>
        <begin position="1"/>
        <end position="26"/>
    </location>
</feature>
<feature type="region of interest" description="Disordered" evidence="1">
    <location>
        <begin position="168"/>
        <end position="188"/>
    </location>
</feature>
<dbReference type="Proteomes" id="UP001367676">
    <property type="component" value="Unassembled WGS sequence"/>
</dbReference>
<name>A0AAN9Y9V6_9HEMI</name>
<feature type="region of interest" description="Disordered" evidence="1">
    <location>
        <begin position="256"/>
        <end position="291"/>
    </location>
</feature>
<evidence type="ECO:0000313" key="3">
    <source>
        <dbReference type="Proteomes" id="UP001367676"/>
    </source>
</evidence>
<proteinExistence type="predicted"/>
<organism evidence="2 3">
    <name type="scientific">Parthenolecanium corni</name>
    <dbReference type="NCBI Taxonomy" id="536013"/>
    <lineage>
        <taxon>Eukaryota</taxon>
        <taxon>Metazoa</taxon>
        <taxon>Ecdysozoa</taxon>
        <taxon>Arthropoda</taxon>
        <taxon>Hexapoda</taxon>
        <taxon>Insecta</taxon>
        <taxon>Pterygota</taxon>
        <taxon>Neoptera</taxon>
        <taxon>Paraneoptera</taxon>
        <taxon>Hemiptera</taxon>
        <taxon>Sternorrhyncha</taxon>
        <taxon>Coccoidea</taxon>
        <taxon>Coccidae</taxon>
        <taxon>Parthenolecanium</taxon>
    </lineage>
</organism>
<feature type="compositionally biased region" description="Basic and acidic residues" evidence="1">
    <location>
        <begin position="444"/>
        <end position="459"/>
    </location>
</feature>
<evidence type="ECO:0000313" key="2">
    <source>
        <dbReference type="EMBL" id="KAK7602780.1"/>
    </source>
</evidence>
<feature type="compositionally biased region" description="Basic and acidic residues" evidence="1">
    <location>
        <begin position="350"/>
        <end position="364"/>
    </location>
</feature>
<feature type="compositionally biased region" description="Basic residues" evidence="1">
    <location>
        <begin position="375"/>
        <end position="385"/>
    </location>
</feature>
<accession>A0AAN9Y9V6</accession>
<feature type="compositionally biased region" description="Low complexity" evidence="1">
    <location>
        <begin position="258"/>
        <end position="267"/>
    </location>
</feature>